<dbReference type="EMBL" id="AP007255">
    <property type="protein sequence ID" value="BAE50252.1"/>
    <property type="molecule type" value="Genomic_DNA"/>
</dbReference>
<dbReference type="OrthoDB" id="7398962at2"/>
<dbReference type="STRING" id="342108.amb1448"/>
<dbReference type="AlphaFoldDB" id="Q2W7C3"/>
<protein>
    <recommendedName>
        <fullName evidence="5">Outer membrane beta-barrel protein</fullName>
    </recommendedName>
</protein>
<reference evidence="3 4" key="1">
    <citation type="journal article" date="2005" name="DNA Res.">
        <title>Complete genome sequence of the facultative anaerobic magnetotactic bacterium Magnetospirillum sp. strain AMB-1.</title>
        <authorList>
            <person name="Matsunaga T."/>
            <person name="Okamura Y."/>
            <person name="Fukuda Y."/>
            <person name="Wahyudi A.T."/>
            <person name="Murase Y."/>
            <person name="Takeyama H."/>
        </authorList>
    </citation>
    <scope>NUCLEOTIDE SEQUENCE [LARGE SCALE GENOMIC DNA]</scope>
    <source>
        <strain evidence="4">ATCC 700264 / AMB-1</strain>
    </source>
</reference>
<evidence type="ECO:0008006" key="5">
    <source>
        <dbReference type="Google" id="ProtNLM"/>
    </source>
</evidence>
<organism evidence="3 4">
    <name type="scientific">Paramagnetospirillum magneticum (strain ATCC 700264 / AMB-1)</name>
    <name type="common">Magnetospirillum magneticum</name>
    <dbReference type="NCBI Taxonomy" id="342108"/>
    <lineage>
        <taxon>Bacteria</taxon>
        <taxon>Pseudomonadati</taxon>
        <taxon>Pseudomonadota</taxon>
        <taxon>Alphaproteobacteria</taxon>
        <taxon>Rhodospirillales</taxon>
        <taxon>Magnetospirillaceae</taxon>
        <taxon>Paramagnetospirillum</taxon>
    </lineage>
</organism>
<sequence length="427" mass="48052">MSFLLRTSLAALVAVGVASPVLAQPTPKAEDLTPSEKNNLLRDQEVTKRDQPDYAAKGVDLGGFKFLPTLEATERFTSNLYYEQNNHRKELVTTVTPGLRLKSDWNVHELEFYANSEIKRHRRFWGEDVENYTAGANGKLDVTSELLLRGRVNWNAGHEARSSPDDVGGITPTKTQTQGAMLGAEYHGPRIRLRTEAEVTEYQFWDVRKADGTMANNTGRNRRVGELRQRVGYEIIPEYTAFAEVIYNDRRYDTADANGTHRDSHGWENRVGTEIEISGALRGEVFASYLMQYYNDPIYRDVEGPGAGASLTWTPTGLTTVKGGIKRTINETTSRYSAGNLATRYDVSVAHELQRNIILEADGALTQTAYMRLGRHDKLWSGGMTGTYKINRYLYTALDYHAARQDNNLSTGQYLEHSTFLKLGVQY</sequence>
<evidence type="ECO:0000256" key="1">
    <source>
        <dbReference type="SAM" id="MobiDB-lite"/>
    </source>
</evidence>
<accession>Q2W7C3</accession>
<feature type="signal peptide" evidence="2">
    <location>
        <begin position="1"/>
        <end position="23"/>
    </location>
</feature>
<dbReference type="Proteomes" id="UP000007058">
    <property type="component" value="Chromosome"/>
</dbReference>
<keyword evidence="2" id="KW-0732">Signal</keyword>
<keyword evidence="4" id="KW-1185">Reference proteome</keyword>
<dbReference type="Pfam" id="PF10082">
    <property type="entry name" value="BBP2_2"/>
    <property type="match status" value="1"/>
</dbReference>
<evidence type="ECO:0000256" key="2">
    <source>
        <dbReference type="SAM" id="SignalP"/>
    </source>
</evidence>
<dbReference type="HOGENOM" id="CLU_049024_0_0_5"/>
<dbReference type="InterPro" id="IPR018759">
    <property type="entry name" value="BBP2_2"/>
</dbReference>
<name>Q2W7C3_PARM1</name>
<feature type="chain" id="PRO_5004217975" description="Outer membrane beta-barrel protein" evidence="2">
    <location>
        <begin position="24"/>
        <end position="427"/>
    </location>
</feature>
<dbReference type="RefSeq" id="WP_011383858.1">
    <property type="nucleotide sequence ID" value="NC_007626.1"/>
</dbReference>
<evidence type="ECO:0000313" key="4">
    <source>
        <dbReference type="Proteomes" id="UP000007058"/>
    </source>
</evidence>
<gene>
    <name evidence="3" type="ordered locus">amb1448</name>
</gene>
<dbReference type="KEGG" id="mag:amb1448"/>
<evidence type="ECO:0000313" key="3">
    <source>
        <dbReference type="EMBL" id="BAE50252.1"/>
    </source>
</evidence>
<feature type="region of interest" description="Disordered" evidence="1">
    <location>
        <begin position="158"/>
        <end position="177"/>
    </location>
</feature>
<proteinExistence type="predicted"/>